<evidence type="ECO:0000313" key="4">
    <source>
        <dbReference type="Proteomes" id="UP000574390"/>
    </source>
</evidence>
<reference evidence="3 4" key="1">
    <citation type="submission" date="2020-04" db="EMBL/GenBank/DDBJ databases">
        <title>Perkinsus olseni comparative genomics.</title>
        <authorList>
            <person name="Bogema D.R."/>
        </authorList>
    </citation>
    <scope>NUCLEOTIDE SEQUENCE [LARGE SCALE GENOMIC DNA]</scope>
    <source>
        <strain evidence="1">ATCC PRA-205</strain>
        <strain evidence="2 3">ATCC PRA-207</strain>
    </source>
</reference>
<proteinExistence type="predicted"/>
<evidence type="ECO:0000313" key="3">
    <source>
        <dbReference type="Proteomes" id="UP000553632"/>
    </source>
</evidence>
<organism evidence="1 4">
    <name type="scientific">Perkinsus olseni</name>
    <name type="common">Perkinsus atlanticus</name>
    <dbReference type="NCBI Taxonomy" id="32597"/>
    <lineage>
        <taxon>Eukaryota</taxon>
        <taxon>Sar</taxon>
        <taxon>Alveolata</taxon>
        <taxon>Perkinsozoa</taxon>
        <taxon>Perkinsea</taxon>
        <taxon>Perkinsida</taxon>
        <taxon>Perkinsidae</taxon>
        <taxon>Perkinsus</taxon>
    </lineage>
</organism>
<dbReference type="AlphaFoldDB" id="A0A7J6N5K9"/>
<dbReference type="EMBL" id="JABANO010019065">
    <property type="protein sequence ID" value="KAF4730784.1"/>
    <property type="molecule type" value="Genomic_DNA"/>
</dbReference>
<dbReference type="Proteomes" id="UP000574390">
    <property type="component" value="Unassembled WGS sequence"/>
</dbReference>
<dbReference type="SUPFAM" id="SSF51445">
    <property type="entry name" value="(Trans)glycosidases"/>
    <property type="match status" value="1"/>
</dbReference>
<gene>
    <name evidence="1" type="ORF">FOZ62_013147</name>
    <name evidence="2" type="ORF">FOZ63_016949</name>
</gene>
<dbReference type="Proteomes" id="UP000553632">
    <property type="component" value="Unassembled WGS sequence"/>
</dbReference>
<dbReference type="EMBL" id="JABANM010038062">
    <property type="protein sequence ID" value="KAF4678994.1"/>
    <property type="molecule type" value="Genomic_DNA"/>
</dbReference>
<protein>
    <submittedName>
        <fullName evidence="1">Uncharacterized protein</fullName>
    </submittedName>
</protein>
<name>A0A7J6N5K9_PEROL</name>
<sequence length="292" mass="32272">MGCQGTPELYQLCPKKADYTWDYYFDQLFELGVKRFVLGGYSVMQSQIELDIPSHPPWNKSAFATLKKRVKSEGGKILAALEVYSDGNFNETVFAESVAEFNKDYPVDGFRVSYLPKFPVENKSWRLVTGLSSMGSFERSDWDIVSKSGLGKVAGINFVSLSPMSPAETPMFNTDQYAEEIIANATRAGIDPDRMALQIPLLGQYYDGQGFVMGIGYSGVIFDLHGDPKGNGSVANYTFFSEPRVVDKIGLSKKYGLRGISLPAGYRAPDLNPPNLICPSNVTCPPEEDLYP</sequence>
<comment type="caution">
    <text evidence="1">The sequence shown here is derived from an EMBL/GenBank/DDBJ whole genome shotgun (WGS) entry which is preliminary data.</text>
</comment>
<evidence type="ECO:0000313" key="2">
    <source>
        <dbReference type="EMBL" id="KAF4730784.1"/>
    </source>
</evidence>
<dbReference type="InterPro" id="IPR017853">
    <property type="entry name" value="GH"/>
</dbReference>
<feature type="non-terminal residue" evidence="1">
    <location>
        <position position="1"/>
    </location>
</feature>
<accession>A0A7J6N5K9</accession>
<keyword evidence="3" id="KW-1185">Reference proteome</keyword>
<evidence type="ECO:0000313" key="1">
    <source>
        <dbReference type="EMBL" id="KAF4678994.1"/>
    </source>
</evidence>